<gene>
    <name evidence="1" type="primary">PLESTMB000805</name>
    <name evidence="1" type="ORF">PLESTB_000316700</name>
</gene>
<keyword evidence="2" id="KW-1185">Reference proteome</keyword>
<dbReference type="InterPro" id="IPR036770">
    <property type="entry name" value="Ankyrin_rpt-contain_sf"/>
</dbReference>
<dbReference type="SUPFAM" id="SSF48403">
    <property type="entry name" value="Ankyrin repeat"/>
    <property type="match status" value="1"/>
</dbReference>
<comment type="caution">
    <text evidence="1">The sequence shown here is derived from an EMBL/GenBank/DDBJ whole genome shotgun (WGS) entry which is preliminary data.</text>
</comment>
<accession>A0A9W6EZ88</accession>
<dbReference type="GO" id="GO:0071944">
    <property type="term" value="C:cell periphery"/>
    <property type="evidence" value="ECO:0007669"/>
    <property type="project" value="TreeGrafter"/>
</dbReference>
<dbReference type="EMBL" id="BRXU01000003">
    <property type="protein sequence ID" value="GLC49861.1"/>
    <property type="molecule type" value="Genomic_DNA"/>
</dbReference>
<name>A0A9W6EZ88_9CHLO</name>
<evidence type="ECO:0000313" key="2">
    <source>
        <dbReference type="Proteomes" id="UP001165080"/>
    </source>
</evidence>
<dbReference type="GO" id="GO:0016020">
    <property type="term" value="C:membrane"/>
    <property type="evidence" value="ECO:0007669"/>
    <property type="project" value="TreeGrafter"/>
</dbReference>
<dbReference type="GO" id="GO:0046513">
    <property type="term" value="P:ceramide biosynthetic process"/>
    <property type="evidence" value="ECO:0007669"/>
    <property type="project" value="TreeGrafter"/>
</dbReference>
<dbReference type="PANTHER" id="PTHR12393:SF6">
    <property type="entry name" value="SPHINGOMYELIN PHOSPHODIESTERASE 2"/>
    <property type="match status" value="1"/>
</dbReference>
<organism evidence="1 2">
    <name type="scientific">Pleodorina starrii</name>
    <dbReference type="NCBI Taxonomy" id="330485"/>
    <lineage>
        <taxon>Eukaryota</taxon>
        <taxon>Viridiplantae</taxon>
        <taxon>Chlorophyta</taxon>
        <taxon>core chlorophytes</taxon>
        <taxon>Chlorophyceae</taxon>
        <taxon>CS clade</taxon>
        <taxon>Chlamydomonadales</taxon>
        <taxon>Volvocaceae</taxon>
        <taxon>Pleodorina</taxon>
    </lineage>
</organism>
<protein>
    <recommendedName>
        <fullName evidence="3">Ankyrin repeat domain-containing protein</fullName>
    </recommendedName>
</protein>
<dbReference type="GO" id="GO:0030149">
    <property type="term" value="P:sphingolipid catabolic process"/>
    <property type="evidence" value="ECO:0007669"/>
    <property type="project" value="TreeGrafter"/>
</dbReference>
<proteinExistence type="predicted"/>
<dbReference type="GO" id="GO:0005783">
    <property type="term" value="C:endoplasmic reticulum"/>
    <property type="evidence" value="ECO:0007669"/>
    <property type="project" value="TreeGrafter"/>
</dbReference>
<sequence length="600" mass="64887">MFCLCSIYSCTTVDSQAGLCRATTVVQRKLASQLERYLIPFQTRRKTMSQSITPPTPDGSSIWLPGIVACIAHHLPPNEVAGTLRLIDKTTSQQFAHHKTLRLSLSSPIHVFRERWGRPGAFRAMSRKQRLRLLCLTAASGSFANLEVALVSAGLDLRCKLLEAAAAAGQLDMCKMLRARGCLWGASLSAAKAGHRHVCEWLLASGCPFDWEVVCAAAMGGQEDLVQWLLTELQGRLRGGFFCGLGRLLGAAAGGLSLAALQRLWQQLMAERYGSDLQQKLKQLDEGDRGAILAAAAGSTTPDWKAKVEWLEGLGYPRMAWACTSAAQADDGDAVEARVQWLHGRGYPLEAEVADTAVDFGNLAALRFLVEQAGVRPSGNLLPVMNAARRGHLAVLQYLHASGLPVDTRSVAEEAARKGHLPLVAWAVEGLGVAPADGADSLLDCAAESGNLELMVWLHARGWALGPGPIPNGAIESGCEEALEWLVERGCPFPLDGGAYLKAARNDDLAMLRCLNRLGCPWGPPGKLLADYISSEYSDMVSVAVLQCLLDLGCPEPDWDAAVKFVETEEHWDPREEHYVALLAWLGEQRRRRSSGAQGA</sequence>
<dbReference type="GO" id="GO:0004620">
    <property type="term" value="F:phospholipase activity"/>
    <property type="evidence" value="ECO:0007669"/>
    <property type="project" value="TreeGrafter"/>
</dbReference>
<reference evidence="1 2" key="1">
    <citation type="journal article" date="2023" name="Commun. Biol.">
        <title>Reorganization of the ancestral sex-determining regions during the evolution of trioecy in Pleodorina starrii.</title>
        <authorList>
            <person name="Takahashi K."/>
            <person name="Suzuki S."/>
            <person name="Kawai-Toyooka H."/>
            <person name="Yamamoto K."/>
            <person name="Hamaji T."/>
            <person name="Ootsuki R."/>
            <person name="Yamaguchi H."/>
            <person name="Kawachi M."/>
            <person name="Higashiyama T."/>
            <person name="Nozaki H."/>
        </authorList>
    </citation>
    <scope>NUCLEOTIDE SEQUENCE [LARGE SCALE GENOMIC DNA]</scope>
    <source>
        <strain evidence="1 2">NIES-4479</strain>
    </source>
</reference>
<dbReference type="PANTHER" id="PTHR12393">
    <property type="entry name" value="SPHINGOMYELIN PHOSPHODIESTERASE RELATED"/>
    <property type="match status" value="1"/>
</dbReference>
<dbReference type="SUPFAM" id="SSF140860">
    <property type="entry name" value="Pseudo ankyrin repeat-like"/>
    <property type="match status" value="1"/>
</dbReference>
<dbReference type="Gene3D" id="1.25.40.20">
    <property type="entry name" value="Ankyrin repeat-containing domain"/>
    <property type="match status" value="2"/>
</dbReference>
<dbReference type="Proteomes" id="UP001165080">
    <property type="component" value="Unassembled WGS sequence"/>
</dbReference>
<evidence type="ECO:0008006" key="3">
    <source>
        <dbReference type="Google" id="ProtNLM"/>
    </source>
</evidence>
<dbReference type="AlphaFoldDB" id="A0A9W6EZ88"/>
<evidence type="ECO:0000313" key="1">
    <source>
        <dbReference type="EMBL" id="GLC49861.1"/>
    </source>
</evidence>